<keyword evidence="5" id="KW-0410">Iron transport</keyword>
<dbReference type="FunFam" id="2.170.130.10:FF:000001">
    <property type="entry name" value="Catecholate siderophore TonB-dependent receptor"/>
    <property type="match status" value="1"/>
</dbReference>
<dbReference type="Proteomes" id="UP000245137">
    <property type="component" value="Unassembled WGS sequence"/>
</dbReference>
<evidence type="ECO:0000256" key="5">
    <source>
        <dbReference type="ARBA" id="ARBA00022496"/>
    </source>
</evidence>
<keyword evidence="8" id="KW-0408">Iron</keyword>
<dbReference type="SUPFAM" id="SSF56935">
    <property type="entry name" value="Porins"/>
    <property type="match status" value="1"/>
</dbReference>
<dbReference type="PANTHER" id="PTHR32552">
    <property type="entry name" value="FERRICHROME IRON RECEPTOR-RELATED"/>
    <property type="match status" value="1"/>
</dbReference>
<sequence>MGATALATVLSALAIGGADDARAHAQMPDKEIVEIVRAYSIPAGRMSTALTRLADTSGVLIVYDTTLTRTLTTRGLEGTHTLNAALEKLLSGSGLNYEVAADGNSVLIVLAQNAGQRNDAGGAEPLPTIDIGAEDGRRAKERGGPGRSGSGGPSRETGYARSSTTSATRTDTPLIDTPQSVQVVPREVIRDRQILNVLEAAQNVSGVQADNSGRFYDDFLIRGFSSGYGHTYRNGLRIDGTGGAVDMAFTDRVEVVKGPASMLYGRIEPGGFVNVVTKRPQEEFAATLDTQFGSWGLSRTIADVTGPIDDQKTVLYRVMGVYDRADSFVNFNHRNNGAAALYLTFRPTENFEANVQFEHYEQMKSIRPGQIPVNLLYDDLGKPLTIRGFNDRPANLPRRYNQADPEYWSQFPYVVHRTVYAFDWTWRLADKWKVTNAFHYVDAHENQNAIFNAGFDGVTLNRSFYAGVVKRYQLSTNLNLIGEIDTGPIHHALLAGVDWFHYGDDWPSTGWLSSFPSLNVWTPSYRGVGPLMHYTADLGRNNTLFASRWQNFGAYVQDQISFLDDRVHLLLGGRYDKAEERYGTTYGSDSAECYPACSPFPLDRYADKTPLSPRAGLLVKLDRDTSLYGSYTRSAGTNNGKSSGGDIYPPERGLQWEVGVKKLWMDGRLSTSLALFDLRKKNVLQSDPFNPAFSLAVGEVTSRGIEFDIAGQVTENLSVIGSYTFNSVKITDDNDNGNVGKRYYGAAPNVGSLWAKWDTAPGAREGFEFGAGFYAMDRRYGSNDNSWYMPAYVKFDAMASWRTVIAGHDVAFRFNVKNIGDARYFENSNGYNSAAYGAPRTFLGQVSFKW</sequence>
<evidence type="ECO:0000256" key="14">
    <source>
        <dbReference type="PROSITE-ProRule" id="PRU01360"/>
    </source>
</evidence>
<keyword evidence="9" id="KW-0406">Ion transport</keyword>
<evidence type="ECO:0000256" key="16">
    <source>
        <dbReference type="SAM" id="MobiDB-lite"/>
    </source>
</evidence>
<dbReference type="InterPro" id="IPR039426">
    <property type="entry name" value="TonB-dep_rcpt-like"/>
</dbReference>
<dbReference type="PROSITE" id="PS52016">
    <property type="entry name" value="TONB_DEPENDENT_REC_3"/>
    <property type="match status" value="1"/>
</dbReference>
<protein>
    <submittedName>
        <fullName evidence="18">TonB-dependent siderophore receptor</fullName>
    </submittedName>
</protein>
<dbReference type="Gene3D" id="3.55.50.30">
    <property type="match status" value="1"/>
</dbReference>
<keyword evidence="11 14" id="KW-0472">Membrane</keyword>
<organism evidence="18 19">
    <name type="scientific">Methylosinus sporium</name>
    <dbReference type="NCBI Taxonomy" id="428"/>
    <lineage>
        <taxon>Bacteria</taxon>
        <taxon>Pseudomonadati</taxon>
        <taxon>Pseudomonadota</taxon>
        <taxon>Alphaproteobacteria</taxon>
        <taxon>Hyphomicrobiales</taxon>
        <taxon>Methylocystaceae</taxon>
        <taxon>Methylosinus</taxon>
    </lineage>
</organism>
<feature type="compositionally biased region" description="Basic and acidic residues" evidence="16">
    <location>
        <begin position="134"/>
        <end position="144"/>
    </location>
</feature>
<reference evidence="18 19" key="1">
    <citation type="journal article" date="2018" name="Appl. Microbiol. Biotechnol.">
        <title>Co-cultivation of the strictly anaerobic methanogen Methanosarcina barkeri with aerobic methanotrophs in an oxygen-limited membrane bioreactor.</title>
        <authorList>
            <person name="In 't Zandt M.H."/>
            <person name="van den Bosch T.J.M."/>
            <person name="Rijkers R."/>
            <person name="van Kessel M.A.H.J."/>
            <person name="Jetten M.S.M."/>
            <person name="Welte C.U."/>
        </authorList>
    </citation>
    <scope>NUCLEOTIDE SEQUENCE [LARGE SCALE GENOMIC DNA]</scope>
    <source>
        <strain evidence="18 19">DSM 17706</strain>
    </source>
</reference>
<evidence type="ECO:0000256" key="12">
    <source>
        <dbReference type="ARBA" id="ARBA00023170"/>
    </source>
</evidence>
<dbReference type="Pfam" id="PF07715">
    <property type="entry name" value="Plug"/>
    <property type="match status" value="1"/>
</dbReference>
<dbReference type="GO" id="GO:0015891">
    <property type="term" value="P:siderophore transport"/>
    <property type="evidence" value="ECO:0007669"/>
    <property type="project" value="InterPro"/>
</dbReference>
<evidence type="ECO:0000256" key="8">
    <source>
        <dbReference type="ARBA" id="ARBA00023004"/>
    </source>
</evidence>
<comment type="caution">
    <text evidence="18">The sequence shown here is derived from an EMBL/GenBank/DDBJ whole genome shotgun (WGS) entry which is preliminary data.</text>
</comment>
<accession>A0A2U1SPA9</accession>
<feature type="domain" description="Secretin/TonB short N-terminal" evidence="17">
    <location>
        <begin position="59"/>
        <end position="111"/>
    </location>
</feature>
<dbReference type="NCBIfam" id="TIGR01783">
    <property type="entry name" value="TonB-siderophor"/>
    <property type="match status" value="1"/>
</dbReference>
<dbReference type="InterPro" id="IPR010105">
    <property type="entry name" value="TonB_sidphr_rcpt"/>
</dbReference>
<evidence type="ECO:0000256" key="11">
    <source>
        <dbReference type="ARBA" id="ARBA00023136"/>
    </source>
</evidence>
<dbReference type="GO" id="GO:0009279">
    <property type="term" value="C:cell outer membrane"/>
    <property type="evidence" value="ECO:0007669"/>
    <property type="project" value="UniProtKB-SubCell"/>
</dbReference>
<keyword evidence="12 18" id="KW-0675">Receptor</keyword>
<evidence type="ECO:0000256" key="15">
    <source>
        <dbReference type="RuleBase" id="RU003357"/>
    </source>
</evidence>
<evidence type="ECO:0000256" key="7">
    <source>
        <dbReference type="ARBA" id="ARBA00022729"/>
    </source>
</evidence>
<keyword evidence="4 14" id="KW-1134">Transmembrane beta strand</keyword>
<dbReference type="OrthoDB" id="9760333at2"/>
<evidence type="ECO:0000256" key="6">
    <source>
        <dbReference type="ARBA" id="ARBA00022692"/>
    </source>
</evidence>
<dbReference type="Gene3D" id="2.170.130.10">
    <property type="entry name" value="TonB-dependent receptor, plug domain"/>
    <property type="match status" value="1"/>
</dbReference>
<evidence type="ECO:0000256" key="1">
    <source>
        <dbReference type="ARBA" id="ARBA00004571"/>
    </source>
</evidence>
<dbReference type="PANTHER" id="PTHR32552:SF68">
    <property type="entry name" value="FERRICHROME OUTER MEMBRANE TRANSPORTER_PHAGE RECEPTOR"/>
    <property type="match status" value="1"/>
</dbReference>
<evidence type="ECO:0000256" key="3">
    <source>
        <dbReference type="ARBA" id="ARBA00022448"/>
    </source>
</evidence>
<dbReference type="RefSeq" id="WP_108917716.1">
    <property type="nucleotide sequence ID" value="NZ_BGJY01000001.1"/>
</dbReference>
<dbReference type="InterPro" id="IPR000531">
    <property type="entry name" value="Beta-barrel_TonB"/>
</dbReference>
<evidence type="ECO:0000256" key="2">
    <source>
        <dbReference type="ARBA" id="ARBA00009810"/>
    </source>
</evidence>
<evidence type="ECO:0000256" key="4">
    <source>
        <dbReference type="ARBA" id="ARBA00022452"/>
    </source>
</evidence>
<dbReference type="CDD" id="cd01347">
    <property type="entry name" value="ligand_gated_channel"/>
    <property type="match status" value="1"/>
</dbReference>
<dbReference type="AlphaFoldDB" id="A0A2U1SPA9"/>
<evidence type="ECO:0000256" key="13">
    <source>
        <dbReference type="ARBA" id="ARBA00023237"/>
    </source>
</evidence>
<comment type="similarity">
    <text evidence="2 14 15">Belongs to the TonB-dependent receptor family.</text>
</comment>
<feature type="region of interest" description="Disordered" evidence="16">
    <location>
        <begin position="117"/>
        <end position="173"/>
    </location>
</feature>
<dbReference type="Pfam" id="PF00593">
    <property type="entry name" value="TonB_dep_Rec_b-barrel"/>
    <property type="match status" value="1"/>
</dbReference>
<dbReference type="GO" id="GO:0038023">
    <property type="term" value="F:signaling receptor activity"/>
    <property type="evidence" value="ECO:0007669"/>
    <property type="project" value="InterPro"/>
</dbReference>
<gene>
    <name evidence="18" type="ORF">C5689_13085</name>
</gene>
<dbReference type="EMBL" id="PUIV01000021">
    <property type="protein sequence ID" value="PWB93452.1"/>
    <property type="molecule type" value="Genomic_DNA"/>
</dbReference>
<name>A0A2U1SPA9_METSR</name>
<dbReference type="InterPro" id="IPR011662">
    <property type="entry name" value="Secretin/TonB_short_N"/>
</dbReference>
<evidence type="ECO:0000259" key="17">
    <source>
        <dbReference type="SMART" id="SM00965"/>
    </source>
</evidence>
<keyword evidence="10 15" id="KW-0798">TonB box</keyword>
<dbReference type="Gene3D" id="2.40.170.20">
    <property type="entry name" value="TonB-dependent receptor, beta-barrel domain"/>
    <property type="match status" value="1"/>
</dbReference>
<proteinExistence type="inferred from homology"/>
<comment type="subcellular location">
    <subcellularLocation>
        <location evidence="1 14">Cell outer membrane</location>
        <topology evidence="1 14">Multi-pass membrane protein</topology>
    </subcellularLocation>
</comment>
<dbReference type="SMART" id="SM00965">
    <property type="entry name" value="STN"/>
    <property type="match status" value="1"/>
</dbReference>
<dbReference type="GO" id="GO:0015344">
    <property type="term" value="F:siderophore uptake transmembrane transporter activity"/>
    <property type="evidence" value="ECO:0007669"/>
    <property type="project" value="TreeGrafter"/>
</dbReference>
<keyword evidence="6 14" id="KW-0812">Transmembrane</keyword>
<keyword evidence="7" id="KW-0732">Signal</keyword>
<dbReference type="InterPro" id="IPR012910">
    <property type="entry name" value="Plug_dom"/>
</dbReference>
<keyword evidence="3 14" id="KW-0813">Transport</keyword>
<keyword evidence="19" id="KW-1185">Reference proteome</keyword>
<dbReference type="InterPro" id="IPR036942">
    <property type="entry name" value="Beta-barrel_TonB_sf"/>
</dbReference>
<feature type="compositionally biased region" description="Low complexity" evidence="16">
    <location>
        <begin position="160"/>
        <end position="170"/>
    </location>
</feature>
<evidence type="ECO:0000313" key="19">
    <source>
        <dbReference type="Proteomes" id="UP000245137"/>
    </source>
</evidence>
<evidence type="ECO:0000256" key="9">
    <source>
        <dbReference type="ARBA" id="ARBA00023065"/>
    </source>
</evidence>
<evidence type="ECO:0000256" key="10">
    <source>
        <dbReference type="ARBA" id="ARBA00023077"/>
    </source>
</evidence>
<dbReference type="InterPro" id="IPR037066">
    <property type="entry name" value="Plug_dom_sf"/>
</dbReference>
<keyword evidence="13 14" id="KW-0998">Cell outer membrane</keyword>
<evidence type="ECO:0000313" key="18">
    <source>
        <dbReference type="EMBL" id="PWB93452.1"/>
    </source>
</evidence>